<evidence type="ECO:0000313" key="4">
    <source>
        <dbReference type="WBParaSite" id="GPUH_0002448601-mRNA-1"/>
    </source>
</evidence>
<reference evidence="2 3" key="2">
    <citation type="submission" date="2018-11" db="EMBL/GenBank/DDBJ databases">
        <authorList>
            <consortium name="Pathogen Informatics"/>
        </authorList>
    </citation>
    <scope>NUCLEOTIDE SEQUENCE [LARGE SCALE GENOMIC DNA]</scope>
</reference>
<accession>A0A183EU15</accession>
<dbReference type="EMBL" id="UYRT01101199">
    <property type="protein sequence ID" value="VDN42861.1"/>
    <property type="molecule type" value="Genomic_DNA"/>
</dbReference>
<keyword evidence="1" id="KW-1133">Transmembrane helix</keyword>
<dbReference type="Proteomes" id="UP000271098">
    <property type="component" value="Unassembled WGS sequence"/>
</dbReference>
<name>A0A183EU15_9BILA</name>
<evidence type="ECO:0000313" key="3">
    <source>
        <dbReference type="Proteomes" id="UP000271098"/>
    </source>
</evidence>
<protein>
    <submittedName>
        <fullName evidence="4">Pecanex-like protein</fullName>
    </submittedName>
</protein>
<dbReference type="OrthoDB" id="5970161at2759"/>
<reference evidence="4" key="1">
    <citation type="submission" date="2016-06" db="UniProtKB">
        <authorList>
            <consortium name="WormBaseParasite"/>
        </authorList>
    </citation>
    <scope>IDENTIFICATION</scope>
</reference>
<keyword evidence="1" id="KW-0472">Membrane</keyword>
<organism evidence="4">
    <name type="scientific">Gongylonema pulchrum</name>
    <dbReference type="NCBI Taxonomy" id="637853"/>
    <lineage>
        <taxon>Eukaryota</taxon>
        <taxon>Metazoa</taxon>
        <taxon>Ecdysozoa</taxon>
        <taxon>Nematoda</taxon>
        <taxon>Chromadorea</taxon>
        <taxon>Rhabditida</taxon>
        <taxon>Spirurina</taxon>
        <taxon>Spiruromorpha</taxon>
        <taxon>Spiruroidea</taxon>
        <taxon>Gongylonematidae</taxon>
        <taxon>Gongylonema</taxon>
    </lineage>
</organism>
<gene>
    <name evidence="2" type="ORF">GPUH_LOCUS24458</name>
</gene>
<proteinExistence type="predicted"/>
<keyword evidence="3" id="KW-1185">Reference proteome</keyword>
<evidence type="ECO:0000313" key="2">
    <source>
        <dbReference type="EMBL" id="VDN42861.1"/>
    </source>
</evidence>
<feature type="transmembrane region" description="Helical" evidence="1">
    <location>
        <begin position="6"/>
        <end position="24"/>
    </location>
</feature>
<feature type="transmembrane region" description="Helical" evidence="1">
    <location>
        <begin position="31"/>
        <end position="49"/>
    </location>
</feature>
<sequence>MYWLGLQGAIIGPIVLCSMIVLLNRSYADNLGSLCDLLVLFKIFVFYLPGSYVTSELSRIYQIFIELTRNFCDTLYDFLGFFPNSSNSY</sequence>
<dbReference type="WBParaSite" id="GPUH_0002448601-mRNA-1">
    <property type="protein sequence ID" value="GPUH_0002448601-mRNA-1"/>
    <property type="gene ID" value="GPUH_0002448601"/>
</dbReference>
<dbReference type="AlphaFoldDB" id="A0A183EU15"/>
<evidence type="ECO:0000256" key="1">
    <source>
        <dbReference type="SAM" id="Phobius"/>
    </source>
</evidence>
<keyword evidence="1" id="KW-0812">Transmembrane</keyword>